<keyword evidence="11 16" id="KW-0010">Activator</keyword>
<evidence type="ECO:0000256" key="5">
    <source>
        <dbReference type="ARBA" id="ARBA00022632"/>
    </source>
</evidence>
<keyword evidence="10 16" id="KW-0238">DNA-binding</keyword>
<reference evidence="18" key="1">
    <citation type="submission" date="2019-10" db="EMBL/GenBank/DDBJ databases">
        <title>Human CD28 is essential for T-cell immunity to skin-tropic alpha- and gamma-papillomaviruses.</title>
        <authorList>
            <person name="Beziat V."/>
        </authorList>
    </citation>
    <scope>NUCLEOTIDE SEQUENCE</scope>
    <source>
        <strain evidence="18">P2</strain>
    </source>
</reference>
<evidence type="ECO:0000256" key="10">
    <source>
        <dbReference type="ARBA" id="ARBA00023125"/>
    </source>
</evidence>
<evidence type="ECO:0000256" key="17">
    <source>
        <dbReference type="RuleBase" id="RU363123"/>
    </source>
</evidence>
<dbReference type="EMBL" id="MN605989">
    <property type="protein sequence ID" value="QLM04849.1"/>
    <property type="molecule type" value="Genomic_DNA"/>
</dbReference>
<sequence>MADGRPATLDDFCRRFDISFFDLRLTCIFCSHTVDLADLALFYLKKLSLVFRGNCYYACCSECLRLSALFEQENYFQCSIKAVHLEEIAQKKIKEICIRCICCLRLLDIVEKLDLLYSDEACYLIRGLWRGYCRNCIRKQ</sequence>
<dbReference type="GO" id="GO:0039502">
    <property type="term" value="P:symbiont-mediated suppression of host type I interferon-mediated signaling pathway"/>
    <property type="evidence" value="ECO:0007669"/>
    <property type="project" value="UniProtKB-UniRule"/>
</dbReference>
<comment type="function">
    <text evidence="16">Plays a major role in the induction and maintenance of cellular transformation. E6 associates with host UBE3A/E6-AP ubiquitin-protein ligase and modulates its activity. Protects host keratinocytes from apoptosis by mediating the degradation of host BAK1. May also inhibit host immune response.</text>
</comment>
<evidence type="ECO:0000313" key="18">
    <source>
        <dbReference type="EMBL" id="QLM04849.1"/>
    </source>
</evidence>
<evidence type="ECO:0000256" key="13">
    <source>
        <dbReference type="ARBA" id="ARBA00023200"/>
    </source>
</evidence>
<comment type="caution">
    <text evidence="16">Lacks conserved residue(s) required for the propagation of feature annotation.</text>
</comment>
<dbReference type="GO" id="GO:0042025">
    <property type="term" value="C:host cell nucleus"/>
    <property type="evidence" value="ECO:0007669"/>
    <property type="project" value="UniProtKB-SubCell"/>
</dbReference>
<keyword evidence="5 16" id="KW-1090">Inhibition of host innate immune response by virus</keyword>
<keyword evidence="9 16" id="KW-0805">Transcription regulation</keyword>
<evidence type="ECO:0000256" key="3">
    <source>
        <dbReference type="ARBA" id="ARBA00022562"/>
    </source>
</evidence>
<organism evidence="18">
    <name type="scientific">Human papillomavirus 4</name>
    <dbReference type="NCBI Taxonomy" id="10617"/>
    <lineage>
        <taxon>Viruses</taxon>
        <taxon>Monodnaviria</taxon>
        <taxon>Shotokuvirae</taxon>
        <taxon>Cossaviricota</taxon>
        <taxon>Papovaviricetes</taxon>
        <taxon>Zurhausenvirales</taxon>
        <taxon>Papillomaviridae</taxon>
        <taxon>Firstpapillomavirinae</taxon>
        <taxon>Gammapapillomavirus</taxon>
        <taxon>Gammapapillomavirus 1</taxon>
    </lineage>
</organism>
<dbReference type="GO" id="GO:0052170">
    <property type="term" value="P:symbiont-mediated suppression of host innate immune response"/>
    <property type="evidence" value="ECO:0007669"/>
    <property type="project" value="UniProtKB-KW"/>
</dbReference>
<evidence type="ECO:0000256" key="16">
    <source>
        <dbReference type="HAMAP-Rule" id="MF_04006"/>
    </source>
</evidence>
<dbReference type="Pfam" id="PF00518">
    <property type="entry name" value="E6"/>
    <property type="match status" value="1"/>
</dbReference>
<dbReference type="GO" id="GO:0003677">
    <property type="term" value="F:DNA binding"/>
    <property type="evidence" value="ECO:0007669"/>
    <property type="project" value="UniProtKB-UniRule"/>
</dbReference>
<dbReference type="Gene3D" id="3.30.240.40">
    <property type="entry name" value="E6 early regulatory protein"/>
    <property type="match status" value="2"/>
</dbReference>
<keyword evidence="7 16" id="KW-0863">Zinc-finger</keyword>
<dbReference type="GO" id="GO:0008270">
    <property type="term" value="F:zinc ion binding"/>
    <property type="evidence" value="ECO:0007669"/>
    <property type="project" value="UniProtKB-KW"/>
</dbReference>
<dbReference type="InterPro" id="IPR001334">
    <property type="entry name" value="E6"/>
</dbReference>
<dbReference type="GO" id="GO:0006351">
    <property type="term" value="P:DNA-templated transcription"/>
    <property type="evidence" value="ECO:0007669"/>
    <property type="project" value="UniProtKB-UniRule"/>
</dbReference>
<organismHost>
    <name type="scientific">Homo sapiens</name>
    <name type="common">Human</name>
    <dbReference type="NCBI Taxonomy" id="9606"/>
</organismHost>
<comment type="similarity">
    <text evidence="1 16 17">Belongs to the papillomaviridae E6 protein family.</text>
</comment>
<keyword evidence="8 16" id="KW-0862">Zinc</keyword>
<keyword evidence="13 16" id="KW-1035">Host cytoplasm</keyword>
<comment type="subcellular location">
    <subcellularLocation>
        <location evidence="16 17">Host cytoplasm</location>
    </subcellularLocation>
    <subcellularLocation>
        <location evidence="16 17">Host nucleus</location>
    </subcellularLocation>
</comment>
<dbReference type="GO" id="GO:0006355">
    <property type="term" value="P:regulation of DNA-templated transcription"/>
    <property type="evidence" value="ECO:0007669"/>
    <property type="project" value="UniProtKB-UniRule"/>
</dbReference>
<evidence type="ECO:0000256" key="2">
    <source>
        <dbReference type="ARBA" id="ARBA00022518"/>
    </source>
</evidence>
<evidence type="ECO:0000256" key="4">
    <source>
        <dbReference type="ARBA" id="ARBA00022581"/>
    </source>
</evidence>
<accession>A0A8E4IHF3</accession>
<feature type="zinc finger region" evidence="16">
    <location>
        <begin position="27"/>
        <end position="63"/>
    </location>
</feature>
<keyword evidence="2 16" id="KW-0244">Early protein</keyword>
<evidence type="ECO:0000256" key="11">
    <source>
        <dbReference type="ARBA" id="ARBA00023159"/>
    </source>
</evidence>
<name>A0A8E4IHF3_HPV04</name>
<dbReference type="SUPFAM" id="SSF161229">
    <property type="entry name" value="E6 C-terminal domain-like"/>
    <property type="match status" value="2"/>
</dbReference>
<gene>
    <name evidence="16 18" type="primary">E6</name>
</gene>
<dbReference type="HAMAP" id="MF_04006">
    <property type="entry name" value="HPV_E6"/>
    <property type="match status" value="1"/>
</dbReference>
<comment type="subunit">
    <text evidence="16">Forms homodimers. Interacts with ubiquitin-protein ligase UBE3A/E6-AP; this interaction stimulates UBE3A ubiquitin activity. Interacts with host BAK1.</text>
</comment>
<evidence type="ECO:0000256" key="15">
    <source>
        <dbReference type="ARBA" id="ARBA00023323"/>
    </source>
</evidence>
<evidence type="ECO:0000256" key="8">
    <source>
        <dbReference type="ARBA" id="ARBA00022833"/>
    </source>
</evidence>
<evidence type="ECO:0000256" key="12">
    <source>
        <dbReference type="ARBA" id="ARBA00023163"/>
    </source>
</evidence>
<evidence type="ECO:0000256" key="9">
    <source>
        <dbReference type="ARBA" id="ARBA00023015"/>
    </source>
</evidence>
<dbReference type="GO" id="GO:0039648">
    <property type="term" value="P:symbiont-mediated perturbation of host ubiquitin-like protein modification"/>
    <property type="evidence" value="ECO:0007669"/>
    <property type="project" value="UniProtKB-UniRule"/>
</dbReference>
<evidence type="ECO:0000256" key="1">
    <source>
        <dbReference type="ARBA" id="ARBA00006346"/>
    </source>
</evidence>
<keyword evidence="4 16" id="KW-0945">Host-virus interaction</keyword>
<keyword evidence="6 16" id="KW-0479">Metal-binding</keyword>
<dbReference type="GO" id="GO:0052150">
    <property type="term" value="P:symbiont-mediated perturbation of host apoptosis"/>
    <property type="evidence" value="ECO:0007669"/>
    <property type="project" value="UniProtKB-KW"/>
</dbReference>
<protein>
    <recommendedName>
        <fullName evidence="16 17">Protein E6</fullName>
    </recommendedName>
</protein>
<evidence type="ECO:0000256" key="7">
    <source>
        <dbReference type="ARBA" id="ARBA00022771"/>
    </source>
</evidence>
<dbReference type="GO" id="GO:0030430">
    <property type="term" value="C:host cell cytoplasm"/>
    <property type="evidence" value="ECO:0007669"/>
    <property type="project" value="UniProtKB-SubCell"/>
</dbReference>
<evidence type="ECO:0000256" key="14">
    <source>
        <dbReference type="ARBA" id="ARBA00023280"/>
    </source>
</evidence>
<keyword evidence="15 16" id="KW-1119">Modulation of host cell apoptosis by virus</keyword>
<evidence type="ECO:0000256" key="6">
    <source>
        <dbReference type="ARBA" id="ARBA00022723"/>
    </source>
</evidence>
<proteinExistence type="inferred from homology"/>
<keyword evidence="12 16" id="KW-0804">Transcription</keyword>
<dbReference type="InterPro" id="IPR038575">
    <property type="entry name" value="E6_sf"/>
</dbReference>
<keyword evidence="14 16" id="KW-0899">Viral immunoevasion</keyword>
<feature type="zinc finger region" evidence="16">
    <location>
        <begin position="100"/>
        <end position="136"/>
    </location>
</feature>
<keyword evidence="3 16" id="KW-1048">Host nucleus</keyword>